<dbReference type="eggNOG" id="COG2247">
    <property type="taxonomic scope" value="Bacteria"/>
</dbReference>
<name>A0A135YWS9_9FIRM</name>
<keyword evidence="1" id="KW-0433">Leucine-rich repeat</keyword>
<dbReference type="PANTHER" id="PTHR30032">
    <property type="entry name" value="N-ACETYLMURAMOYL-L-ALANINE AMIDASE-RELATED"/>
    <property type="match status" value="1"/>
</dbReference>
<dbReference type="InterPro" id="IPR007253">
    <property type="entry name" value="Cell_wall-bd_2"/>
</dbReference>
<proteinExistence type="predicted"/>
<dbReference type="SUPFAM" id="SSF52058">
    <property type="entry name" value="L domain-like"/>
    <property type="match status" value="1"/>
</dbReference>
<dbReference type="Pfam" id="PF13855">
    <property type="entry name" value="LRR_8"/>
    <property type="match status" value="1"/>
</dbReference>
<evidence type="ECO:0000313" key="4">
    <source>
        <dbReference type="Proteomes" id="UP000070326"/>
    </source>
</evidence>
<dbReference type="Proteomes" id="UP000070326">
    <property type="component" value="Unassembled WGS sequence"/>
</dbReference>
<dbReference type="PROSITE" id="PS51450">
    <property type="entry name" value="LRR"/>
    <property type="match status" value="2"/>
</dbReference>
<evidence type="ECO:0000256" key="1">
    <source>
        <dbReference type="ARBA" id="ARBA00022614"/>
    </source>
</evidence>
<dbReference type="SUPFAM" id="SSF158911">
    <property type="entry name" value="NEAT domain-like"/>
    <property type="match status" value="1"/>
</dbReference>
<dbReference type="Gene3D" id="3.40.50.12090">
    <property type="match status" value="2"/>
</dbReference>
<gene>
    <name evidence="3" type="ORF">HMPREF3195_00462</name>
</gene>
<protein>
    <submittedName>
        <fullName evidence="3">Leucine Rich repeat-containing domain protein</fullName>
    </submittedName>
</protein>
<dbReference type="InterPro" id="IPR032675">
    <property type="entry name" value="LRR_dom_sf"/>
</dbReference>
<dbReference type="InterPro" id="IPR051922">
    <property type="entry name" value="Bact_Sporulation_Assoc"/>
</dbReference>
<keyword evidence="2" id="KW-0677">Repeat</keyword>
<organism evidence="3 4">
    <name type="scientific">Peptostreptococcus anaerobius</name>
    <dbReference type="NCBI Taxonomy" id="1261"/>
    <lineage>
        <taxon>Bacteria</taxon>
        <taxon>Bacillati</taxon>
        <taxon>Bacillota</taxon>
        <taxon>Clostridia</taxon>
        <taxon>Peptostreptococcales</taxon>
        <taxon>Peptostreptococcaceae</taxon>
        <taxon>Peptostreptococcus</taxon>
    </lineage>
</organism>
<dbReference type="eggNOG" id="COG4886">
    <property type="taxonomic scope" value="Bacteria"/>
</dbReference>
<dbReference type="GO" id="GO:0030313">
    <property type="term" value="C:cell envelope"/>
    <property type="evidence" value="ECO:0007669"/>
    <property type="project" value="UniProtKB-SubCell"/>
</dbReference>
<dbReference type="InterPro" id="IPR001611">
    <property type="entry name" value="Leu-rich_rpt"/>
</dbReference>
<dbReference type="SMART" id="SM00369">
    <property type="entry name" value="LRR_TYP"/>
    <property type="match status" value="7"/>
</dbReference>
<dbReference type="EMBL" id="LSQZ01000016">
    <property type="protein sequence ID" value="KXI13864.1"/>
    <property type="molecule type" value="Genomic_DNA"/>
</dbReference>
<evidence type="ECO:0000313" key="3">
    <source>
        <dbReference type="EMBL" id="KXI13864.1"/>
    </source>
</evidence>
<comment type="caution">
    <text evidence="3">The sequence shown here is derived from an EMBL/GenBank/DDBJ whole genome shotgun (WGS) entry which is preliminary data.</text>
</comment>
<dbReference type="eggNOG" id="COG5386">
    <property type="taxonomic scope" value="Bacteria"/>
</dbReference>
<sequence length="1721" mass="190906">MEVFMTYKKRCRNKSSKVASLTLSMIMLGSASSPAIKILGEEYGRIHAEESIKDDSSTNLKIGYSDEKGEVEKGGTKSDFVDDESAYKKKMTVFSDKARDRSYATYVFGMKPVIVNKEDNKNEDENGVGIELYSVDMDRSERDYKNKVFTRIDKIIVDGQVIDYKGSKIDINEDVDGYGYYELDARFELRKNTYSEGQNNVLRTLTIKDNSLYYAYKAVEEKKGNHKFAIVFADGSVLRYMTGDKKPDNITLADYYKNAVKSVVGNGSSIEVNLLGFDEKGDEAEQVHKALVYDFVPHINGISINGHSLDMDIFVMNAGGKDLMSIPDSDDKEVVENWNFEVGKKNTVVFSLDDGSEITWTGEVGEKIEPSIPNDDAKELEGLETIDVGDIESAQDGQYTIGFEARYADGRKGTSMLQGFFDRNIMIEKKGGKLKAKFLNLFFANGLLDFRIKNTDGTWPEMSKKDPIGNSGEQAYFTMDIKDLKEVHEGAVLVSYMGGKLDDLGKMDEKYTKVKIIFKKEAHKGWKNFHEVYDLENKKAMSKDILRQRLIRSGLDTNSDGKISSEELTNAPATVDLTWKGGVLEPQFNKIYDIDILKDLGANVKVIRLNSNGLTSLPKGIFDKAVNLEEVWLNGNKISNIPKDIFKNNTKLKKVSLASNPVTMLDEGLFANNHDLELIDLENTMISEVKPNTFKNLKKLTDLKLGTNNLSILDDNIFSDNKALVNLEINNNALTSIPSSLRGASRLEKLILSQNRLTSLPEFLSGFDSLKNVDLSFNKVSNISKSIWDSFAKKEGLRIDLTHNDLTSLPDISEPKYESLNVAYNLLPSEISTKYESLKVNKSVKNGYYSQRTPVKYKLEAKNGKITFNQTSELGIVDLYNWENYVVYKNEDLFTEAKYKERRESDIGQTLKNQGTDFKVVTRIEEVKGDITKTVYEKESINKVDEKTDTGSDKRMKNNGKYRLTKQFFIMINGEWIKMVELTKDTIAIVDANFKPEGKESENSQNSNKELKYTLPVRLVKFREESSPSMGANAMNDTIEVVETRDGIKMTLGFHAMDLELAGKQRRGHLYKMAVYDSVDDAAGKDYEIVDTLEEYVDSGRKFPGKVTFTRYKRGEKKIGIRVWVDAMDDIARETGNTGDASQPAVLIVDWSKAPKESVVDKDAKEKSERRKDSSEDLLASKTLLNNSLSIANKLMDAGVIEGRSKDLLEKAIQKANEALKSNNRMSIATANEIILFAIDNIKKESGLPGGVDNSKVLDIKQLDQDMAKEIGKGAKLYSVPVKLWHAYDNKASMGDGSLIKKAVVSEKDGKYTYYVDFKGMEFMGMHGHLWGLGIYESGPNSSVVPAKVEKEVEDKDLNGSMRKFPSRYSFVKSTKENEVYAEVNVDAMDSMSSNAKSYDAIVKGSGKQKAKFMFDWSNAKEFKEGVQGASSPRLAGTDRYETSTKISQKYFDRADTVVLASGFKNADALVSASLASVNQGPILLTRDSSVPASTKAEITRLGAKRVILAGGTSSIGYKVEEELKSMGLSIERKAGANRYATAASIGQLVKDKSGSNKVILINGEKDADALTVSSLATEAGIPVLMTRSGVLDANARAKINQWKPDEVIVVGGRGSISDRVLNQINAKSKIRVAGANRFETSLVIANKVYPNAETIFIANGRNSVDALSAGAVTGIAKAPIVLVEKDNVNSSVIGKLKSTKGLIILGGESTVSSKAIDSIK</sequence>
<dbReference type="STRING" id="1261.HMPREF3195_00462"/>
<dbReference type="Pfam" id="PF04122">
    <property type="entry name" value="CW_binding_2"/>
    <property type="match status" value="3"/>
</dbReference>
<dbReference type="PROSITE" id="PS00018">
    <property type="entry name" value="EF_HAND_1"/>
    <property type="match status" value="1"/>
</dbReference>
<evidence type="ECO:0000256" key="2">
    <source>
        <dbReference type="ARBA" id="ARBA00022737"/>
    </source>
</evidence>
<dbReference type="InterPro" id="IPR018247">
    <property type="entry name" value="EF_Hand_1_Ca_BS"/>
</dbReference>
<accession>A0A135YWS9</accession>
<dbReference type="Gene3D" id="3.80.10.10">
    <property type="entry name" value="Ribonuclease Inhibitor"/>
    <property type="match status" value="1"/>
</dbReference>
<dbReference type="InterPro" id="IPR003591">
    <property type="entry name" value="Leu-rich_rpt_typical-subtyp"/>
</dbReference>
<dbReference type="PANTHER" id="PTHR30032:SF1">
    <property type="entry name" value="N-ACETYLMURAMOYL-L-ALANINE AMIDASE LYTC"/>
    <property type="match status" value="1"/>
</dbReference>
<dbReference type="Gene3D" id="2.60.40.1850">
    <property type="match status" value="2"/>
</dbReference>
<dbReference type="PATRIC" id="fig|1261.5.peg.469"/>
<dbReference type="InterPro" id="IPR037250">
    <property type="entry name" value="NEAT_dom_sf"/>
</dbReference>
<reference evidence="3 4" key="1">
    <citation type="submission" date="2016-02" db="EMBL/GenBank/DDBJ databases">
        <authorList>
            <person name="Wen L."/>
            <person name="He K."/>
            <person name="Yang H."/>
        </authorList>
    </citation>
    <scope>NUCLEOTIDE SEQUENCE [LARGE SCALE GENOMIC DNA]</scope>
    <source>
        <strain evidence="3 4">MJR8628A</strain>
    </source>
</reference>